<protein>
    <recommendedName>
        <fullName evidence="3">Glycoside hydrolase family 5 domain-containing protein</fullName>
    </recommendedName>
</protein>
<organism evidence="1 2">
    <name type="scientific">Oceanicola granulosus (strain ATCC BAA-861 / DSM 15982 / KCTC 12143 / HTCC2516)</name>
    <dbReference type="NCBI Taxonomy" id="314256"/>
    <lineage>
        <taxon>Bacteria</taxon>
        <taxon>Pseudomonadati</taxon>
        <taxon>Pseudomonadota</taxon>
        <taxon>Alphaproteobacteria</taxon>
        <taxon>Rhodobacterales</taxon>
        <taxon>Roseobacteraceae</taxon>
        <taxon>Oceanicola</taxon>
    </lineage>
</organism>
<dbReference type="eggNOG" id="ENOG502Z9Q1">
    <property type="taxonomic scope" value="Bacteria"/>
</dbReference>
<dbReference type="SUPFAM" id="SSF51445">
    <property type="entry name" value="(Trans)glycosidases"/>
    <property type="match status" value="1"/>
</dbReference>
<reference evidence="1 2" key="1">
    <citation type="journal article" date="2010" name="J. Bacteriol.">
        <title>Genome sequences of Oceanicola granulosus HTCC2516(T) and Oceanicola batsensis HTCC2597(TDelta).</title>
        <authorList>
            <person name="Thrash J.C."/>
            <person name="Cho J.C."/>
            <person name="Vergin K.L."/>
            <person name="Giovannoni S.J."/>
        </authorList>
    </citation>
    <scope>NUCLEOTIDE SEQUENCE [LARGE SCALE GENOMIC DNA]</scope>
    <source>
        <strain evidence="2">ATCC BAA-861 / DSM 15982 / KCTC 12143 / HTCC2516</strain>
    </source>
</reference>
<dbReference type="HOGENOM" id="CLU_062812_0_0_5"/>
<dbReference type="InterPro" id="IPR017853">
    <property type="entry name" value="GH"/>
</dbReference>
<sequence length="339" mass="38214">MTRVTIQGDGFLIDGKPTYEGRSWNGHKIEGLLLNTRMVQGTFDDVNPDTVHQWAYADTGTWDPDRNTSEFIAAMPEWRAHGMLAITVNLQGGSPYGYSKEQPWVNSAFEADGTLRPAFMERLRRILKAADELGMVVIVGLFYFGQEKVFEGDEDAVRRAVDNGTRWLLESGFENLLLEINNECNVRYELPVLMPEGVHELIERAKGIEKDGRRLLVGTSYGGGRVPDPSVVKVSDFMLLHGNGVEDPDRIREMVRQTRALEGYTPKPILFNEDDHFDFDKPDNNFVAAVSEYASWGYFDFRMEGEGYDDGYQSVPVNWGISSARKRGFFGLAKDMAGD</sequence>
<name>Q2CF10_OCEGH</name>
<comment type="caution">
    <text evidence="1">The sequence shown here is derived from an EMBL/GenBank/DDBJ whole genome shotgun (WGS) entry which is preliminary data.</text>
</comment>
<dbReference type="STRING" id="314256.OG2516_17850"/>
<dbReference type="OrthoDB" id="7813231at2"/>
<dbReference type="EMBL" id="AAOT01000014">
    <property type="protein sequence ID" value="EAR51317.1"/>
    <property type="molecule type" value="Genomic_DNA"/>
</dbReference>
<dbReference type="RefSeq" id="WP_007256847.1">
    <property type="nucleotide sequence ID" value="NZ_CH724109.1"/>
</dbReference>
<proteinExistence type="predicted"/>
<accession>Q2CF10</accession>
<evidence type="ECO:0000313" key="2">
    <source>
        <dbReference type="Proteomes" id="UP000003635"/>
    </source>
</evidence>
<dbReference type="AlphaFoldDB" id="Q2CF10"/>
<gene>
    <name evidence="1" type="ORF">OG2516_17850</name>
</gene>
<evidence type="ECO:0000313" key="1">
    <source>
        <dbReference type="EMBL" id="EAR51317.1"/>
    </source>
</evidence>
<dbReference type="Proteomes" id="UP000003635">
    <property type="component" value="Unassembled WGS sequence"/>
</dbReference>
<evidence type="ECO:0008006" key="3">
    <source>
        <dbReference type="Google" id="ProtNLM"/>
    </source>
</evidence>
<dbReference type="Gene3D" id="3.20.20.80">
    <property type="entry name" value="Glycosidases"/>
    <property type="match status" value="1"/>
</dbReference>
<keyword evidence="2" id="KW-1185">Reference proteome</keyword>